<dbReference type="Gene3D" id="2.40.30.10">
    <property type="entry name" value="Translation factors"/>
    <property type="match status" value="1"/>
</dbReference>
<organism evidence="2 3">
    <name type="scientific">Gracilibacillus ureilyticus</name>
    <dbReference type="NCBI Taxonomy" id="531814"/>
    <lineage>
        <taxon>Bacteria</taxon>
        <taxon>Bacillati</taxon>
        <taxon>Bacillota</taxon>
        <taxon>Bacilli</taxon>
        <taxon>Bacillales</taxon>
        <taxon>Bacillaceae</taxon>
        <taxon>Gracilibacillus</taxon>
    </lineage>
</organism>
<evidence type="ECO:0000313" key="2">
    <source>
        <dbReference type="EMBL" id="SES03263.1"/>
    </source>
</evidence>
<dbReference type="AlphaFoldDB" id="A0A1H9U2E7"/>
<dbReference type="Proteomes" id="UP000199687">
    <property type="component" value="Unassembled WGS sequence"/>
</dbReference>
<keyword evidence="3" id="KW-1185">Reference proteome</keyword>
<dbReference type="GO" id="GO:0016491">
    <property type="term" value="F:oxidoreductase activity"/>
    <property type="evidence" value="ECO:0007669"/>
    <property type="project" value="InterPro"/>
</dbReference>
<dbReference type="InterPro" id="IPR017927">
    <property type="entry name" value="FAD-bd_FR_type"/>
</dbReference>
<dbReference type="OrthoDB" id="1628427at2"/>
<protein>
    <submittedName>
        <fullName evidence="2">Ferredoxin--NADP+ reductase</fullName>
    </submittedName>
</protein>
<feature type="domain" description="FAD-binding FR-type" evidence="1">
    <location>
        <begin position="1"/>
        <end position="107"/>
    </location>
</feature>
<name>A0A1H9U2E7_9BACI</name>
<gene>
    <name evidence="2" type="ORF">SAMN04487944_115132</name>
</gene>
<dbReference type="SUPFAM" id="SSF52343">
    <property type="entry name" value="Ferredoxin reductase-like, C-terminal NADP-linked domain"/>
    <property type="match status" value="1"/>
</dbReference>
<dbReference type="InterPro" id="IPR039261">
    <property type="entry name" value="FNR_nucleotide-bd"/>
</dbReference>
<evidence type="ECO:0000259" key="1">
    <source>
        <dbReference type="PROSITE" id="PS51384"/>
    </source>
</evidence>
<dbReference type="SUPFAM" id="SSF63380">
    <property type="entry name" value="Riboflavin synthase domain-like"/>
    <property type="match status" value="1"/>
</dbReference>
<reference evidence="2 3" key="1">
    <citation type="submission" date="2016-10" db="EMBL/GenBank/DDBJ databases">
        <authorList>
            <person name="de Groot N.N."/>
        </authorList>
    </citation>
    <scope>NUCLEOTIDE SEQUENCE [LARGE SCALE GENOMIC DNA]</scope>
    <source>
        <strain evidence="2 3">CGMCC 1.7727</strain>
    </source>
</reference>
<sequence>MQIYWTKINKIIEETPEVKTYMLDCPEGFTWEEGSHTHFALAGFNAGEKPNRSLIRHMSISTLPHENSIGITTRIREKCSEFKTILRNLEVGSEVAIFKTHSNVPLKRENKNVYLLSSGVGLATFRPIVLDYFESADNVNQIHSLNIDSSKNYLFADIFETSADKKFTSQFVDNRKDYYEQVKNLAADKDGLFYIVGSDEFLVQNMEILREMGIKSEQLMLDKRKDMLDDFLTSVYEKEMLENTK</sequence>
<dbReference type="STRING" id="531814.SAMN04487944_115132"/>
<dbReference type="InterPro" id="IPR017938">
    <property type="entry name" value="Riboflavin_synthase-like_b-brl"/>
</dbReference>
<dbReference type="PROSITE" id="PS51384">
    <property type="entry name" value="FAD_FR"/>
    <property type="match status" value="1"/>
</dbReference>
<accession>A0A1H9U2E7</accession>
<dbReference type="RefSeq" id="WP_089742392.1">
    <property type="nucleotide sequence ID" value="NZ_FOGL01000015.1"/>
</dbReference>
<evidence type="ECO:0000313" key="3">
    <source>
        <dbReference type="Proteomes" id="UP000199687"/>
    </source>
</evidence>
<proteinExistence type="predicted"/>
<dbReference type="EMBL" id="FOGL01000015">
    <property type="protein sequence ID" value="SES03263.1"/>
    <property type="molecule type" value="Genomic_DNA"/>
</dbReference>
<dbReference type="Gene3D" id="3.40.50.80">
    <property type="entry name" value="Nucleotide-binding domain of ferredoxin-NADP reductase (FNR) module"/>
    <property type="match status" value="1"/>
</dbReference>